<dbReference type="OrthoDB" id="2229043at2"/>
<sequence length="53" mass="5810">MANFILISLIVVLFVLAIRSLVKSKGACNDCSCDCAIKQEISHQHVPKHSKIS</sequence>
<dbReference type="Proteomes" id="UP000291525">
    <property type="component" value="Unassembled WGS sequence"/>
</dbReference>
<dbReference type="RefSeq" id="WP_130555245.1">
    <property type="nucleotide sequence ID" value="NZ_CP137602.1"/>
</dbReference>
<dbReference type="AlphaFoldDB" id="A0A4Q8L0T3"/>
<evidence type="ECO:0000313" key="2">
    <source>
        <dbReference type="Proteomes" id="UP000291525"/>
    </source>
</evidence>
<accession>A0A4Q8L0T3</accession>
<protein>
    <submittedName>
        <fullName evidence="1">FeoB-associated Cys-rich membrane protein</fullName>
    </submittedName>
</protein>
<gene>
    <name evidence="1" type="ORF">EXW74_06805</name>
</gene>
<evidence type="ECO:0000313" key="1">
    <source>
        <dbReference type="EMBL" id="TAA11615.1"/>
    </source>
</evidence>
<proteinExistence type="predicted"/>
<name>A0A4Q8L0T3_9STRE</name>
<reference evidence="1 2" key="1">
    <citation type="submission" date="2019-02" db="EMBL/GenBank/DDBJ databases">
        <title>First genome of the species Streptococcus parasuis.</title>
        <authorList>
            <person name="Stevens M.J.A."/>
            <person name="Stephan R."/>
        </authorList>
    </citation>
    <scope>NUCLEOTIDE SEQUENCE [LARGE SCALE GENOMIC DNA]</scope>
    <source>
        <strain evidence="1 2">4253</strain>
    </source>
</reference>
<comment type="caution">
    <text evidence="1">The sequence shown here is derived from an EMBL/GenBank/DDBJ whole genome shotgun (WGS) entry which is preliminary data.</text>
</comment>
<organism evidence="1 2">
    <name type="scientific">Streptococcus parasuis</name>
    <dbReference type="NCBI Taxonomy" id="1501662"/>
    <lineage>
        <taxon>Bacteria</taxon>
        <taxon>Bacillati</taxon>
        <taxon>Bacillota</taxon>
        <taxon>Bacilli</taxon>
        <taxon>Lactobacillales</taxon>
        <taxon>Streptococcaceae</taxon>
        <taxon>Streptococcus</taxon>
    </lineage>
</organism>
<dbReference type="EMBL" id="SHGT01000038">
    <property type="protein sequence ID" value="TAA11615.1"/>
    <property type="molecule type" value="Genomic_DNA"/>
</dbReference>